<name>A0A068SKK9_NEOGA</name>
<evidence type="ECO:0000259" key="1">
    <source>
        <dbReference type="Pfam" id="PF13640"/>
    </source>
</evidence>
<dbReference type="PANTHER" id="PTHR12117">
    <property type="entry name" value="HISTONE ACETYLTRANSFERASE COMPLEX"/>
    <property type="match status" value="1"/>
</dbReference>
<proteinExistence type="predicted"/>
<dbReference type="Proteomes" id="UP000028181">
    <property type="component" value="Chromosome I"/>
</dbReference>
<sequence length="279" mass="32113">MAQLVYPIDADTLLADVDAARSMAKNYAGAYQSASPYPHICIDNFLPEQVLENVLTDLRNRPEKETTFARAQENKKVSYVPERLPTYTKNLFYALNSRPFILFLEEMTGIEGLIPDPFFFGAGVHETANGGHLDIHADFNLHSKMKVERRLNTLIYLNKDWREEWGGSFEIWDKEMKGKVHSFTPLFNRMVTFSTTSDSFHGNPSVVNHPDGKSRDSIALYYYTATWDDSRKSHSTLFKPRPNSTDKKDYAEIRRDVLRDFTPPMLYRKIIGPLSRLGF</sequence>
<organism evidence="2 3">
    <name type="scientific">Neorhizobium galegae bv. orientalis str. HAMBI 540</name>
    <dbReference type="NCBI Taxonomy" id="1028800"/>
    <lineage>
        <taxon>Bacteria</taxon>
        <taxon>Pseudomonadati</taxon>
        <taxon>Pseudomonadota</taxon>
        <taxon>Alphaproteobacteria</taxon>
        <taxon>Hyphomicrobiales</taxon>
        <taxon>Rhizobiaceae</taxon>
        <taxon>Rhizobium/Agrobacterium group</taxon>
        <taxon>Neorhizobium</taxon>
    </lineage>
</organism>
<gene>
    <name evidence="2" type="ORF">RG540_CH05110</name>
</gene>
<dbReference type="HOGENOM" id="CLU_078769_1_0_5"/>
<dbReference type="InterPro" id="IPR051842">
    <property type="entry name" value="uS12_prolyl_hydroxylase"/>
</dbReference>
<accession>A0A068SKK9</accession>
<dbReference type="eggNOG" id="COG3751">
    <property type="taxonomic scope" value="Bacteria"/>
</dbReference>
<dbReference type="PATRIC" id="fig|1028800.3.peg.512"/>
<dbReference type="Gene3D" id="2.60.120.620">
    <property type="entry name" value="q2cbj1_9rhob like domain"/>
    <property type="match status" value="1"/>
</dbReference>
<dbReference type="RefSeq" id="WP_038584209.1">
    <property type="nucleotide sequence ID" value="NZ_HG938353.1"/>
</dbReference>
<dbReference type="OrthoDB" id="9783171at2"/>
<evidence type="ECO:0000313" key="2">
    <source>
        <dbReference type="EMBL" id="CDN46702.1"/>
    </source>
</evidence>
<feature type="domain" description="Prolyl 4-hydroxylase alpha subunit Fe(2+) 2OG dioxygenase" evidence="1">
    <location>
        <begin position="124"/>
        <end position="223"/>
    </location>
</feature>
<evidence type="ECO:0000313" key="3">
    <source>
        <dbReference type="Proteomes" id="UP000028181"/>
    </source>
</evidence>
<dbReference type="Pfam" id="PF13640">
    <property type="entry name" value="2OG-FeII_Oxy_3"/>
    <property type="match status" value="1"/>
</dbReference>
<reference evidence="3" key="1">
    <citation type="journal article" date="2014" name="BMC Genomics">
        <title>Genome sequencing of two Neorhizobium galegae strains reveals a noeT gene responsible for the unusual acetylation of the nodulation factors.</title>
        <authorList>
            <person name="Osterman J."/>
            <person name="Marsh J."/>
            <person name="Laine P.K."/>
            <person name="Zeng Z."/>
            <person name="Alatalo E."/>
            <person name="Sullivan J.T."/>
            <person name="Young J.P."/>
            <person name="Thomas-Oates J."/>
            <person name="Paulin L."/>
            <person name="Lindstrom K."/>
        </authorList>
    </citation>
    <scope>NUCLEOTIDE SEQUENCE [LARGE SCALE GENOMIC DNA]</scope>
    <source>
        <strain evidence="3">HAMBI 540</strain>
    </source>
</reference>
<protein>
    <submittedName>
        <fullName evidence="2">Proline hydroxylase-like protein</fullName>
    </submittedName>
</protein>
<dbReference type="InterPro" id="IPR044862">
    <property type="entry name" value="Pro_4_hyd_alph_FE2OG_OXY"/>
</dbReference>
<keyword evidence="3" id="KW-1185">Reference proteome</keyword>
<dbReference type="GeneID" id="24256121"/>
<dbReference type="PANTHER" id="PTHR12117:SF0">
    <property type="entry name" value="PROLYL 3-HYDROXYLASE OGFOD1"/>
    <property type="match status" value="1"/>
</dbReference>
<dbReference type="EMBL" id="HG938353">
    <property type="protein sequence ID" value="CDN46702.1"/>
    <property type="molecule type" value="Genomic_DNA"/>
</dbReference>
<dbReference type="KEGG" id="ngg:RG540_CH05110"/>
<dbReference type="AlphaFoldDB" id="A0A068SKK9"/>